<dbReference type="GO" id="GO:0008170">
    <property type="term" value="F:N-methyltransferase activity"/>
    <property type="evidence" value="ECO:0007669"/>
    <property type="project" value="InterPro"/>
</dbReference>
<dbReference type="InterPro" id="IPR029063">
    <property type="entry name" value="SAM-dependent_MTases_sf"/>
</dbReference>
<dbReference type="InterPro" id="IPR040843">
    <property type="entry name" value="RAMA"/>
</dbReference>
<evidence type="ECO:0000313" key="12">
    <source>
        <dbReference type="Proteomes" id="UP000095463"/>
    </source>
</evidence>
<dbReference type="PANTHER" id="PTHR13370:SF3">
    <property type="entry name" value="TRNA (GUANINE(10)-N2)-METHYLTRANSFERASE HOMOLOG"/>
    <property type="match status" value="1"/>
</dbReference>
<dbReference type="GO" id="GO:0032259">
    <property type="term" value="P:methylation"/>
    <property type="evidence" value="ECO:0007669"/>
    <property type="project" value="UniProtKB-KW"/>
</dbReference>
<dbReference type="GO" id="GO:0006260">
    <property type="term" value="P:DNA replication"/>
    <property type="evidence" value="ECO:0007669"/>
    <property type="project" value="UniProtKB-KW"/>
</dbReference>
<dbReference type="GO" id="GO:0003677">
    <property type="term" value="F:DNA binding"/>
    <property type="evidence" value="ECO:0007669"/>
    <property type="project" value="UniProtKB-KW"/>
</dbReference>
<keyword evidence="2 11" id="KW-0489">Methyltransferase</keyword>
<dbReference type="EC" id="2.1.1.-" evidence="8"/>
<dbReference type="InterPro" id="IPR002941">
    <property type="entry name" value="DNA_methylase_N4/N6"/>
</dbReference>
<evidence type="ECO:0000259" key="9">
    <source>
        <dbReference type="Pfam" id="PF01555"/>
    </source>
</evidence>
<protein>
    <recommendedName>
        <fullName evidence="8">Methyltransferase</fullName>
        <ecNumber evidence="8">2.1.1.-</ecNumber>
    </recommendedName>
</protein>
<evidence type="ECO:0000256" key="6">
    <source>
        <dbReference type="ARBA" id="ARBA00023125"/>
    </source>
</evidence>
<dbReference type="RefSeq" id="WP_069910543.1">
    <property type="nucleotide sequence ID" value="NZ_LAJE02000222.1"/>
</dbReference>
<keyword evidence="5" id="KW-0235">DNA replication</keyword>
<keyword evidence="12" id="KW-1185">Reference proteome</keyword>
<evidence type="ECO:0000313" key="11">
    <source>
        <dbReference type="EMBL" id="OEO30197.1"/>
    </source>
</evidence>
<dbReference type="PANTHER" id="PTHR13370">
    <property type="entry name" value="RNA METHYLASE-RELATED"/>
    <property type="match status" value="1"/>
</dbReference>
<proteinExistence type="inferred from homology"/>
<evidence type="ECO:0000256" key="1">
    <source>
        <dbReference type="ARBA" id="ARBA00006594"/>
    </source>
</evidence>
<dbReference type="Proteomes" id="UP000095463">
    <property type="component" value="Unassembled WGS sequence"/>
</dbReference>
<dbReference type="PROSITE" id="PS00092">
    <property type="entry name" value="N6_MTASE"/>
    <property type="match status" value="1"/>
</dbReference>
<dbReference type="Pfam" id="PF18755">
    <property type="entry name" value="RAMA"/>
    <property type="match status" value="1"/>
</dbReference>
<evidence type="ECO:0000256" key="5">
    <source>
        <dbReference type="ARBA" id="ARBA00022705"/>
    </source>
</evidence>
<accession>A0A1E5XNL9</accession>
<dbReference type="OrthoDB" id="9800801at2"/>
<keyword evidence="3" id="KW-0808">Transferase</keyword>
<dbReference type="PRINTS" id="PR00508">
    <property type="entry name" value="S21N4MTFRASE"/>
</dbReference>
<dbReference type="EMBL" id="LAJE02000222">
    <property type="protein sequence ID" value="OEO30197.1"/>
    <property type="molecule type" value="Genomic_DNA"/>
</dbReference>
<evidence type="ECO:0000256" key="4">
    <source>
        <dbReference type="ARBA" id="ARBA00022691"/>
    </source>
</evidence>
<feature type="domain" description="RAMA" evidence="10">
    <location>
        <begin position="277"/>
        <end position="372"/>
    </location>
</feature>
<comment type="similarity">
    <text evidence="1 8">Belongs to the N(4)/N(6)-methyltransferase family.</text>
</comment>
<dbReference type="AlphaFoldDB" id="A0A1E5XNL9"/>
<evidence type="ECO:0000256" key="3">
    <source>
        <dbReference type="ARBA" id="ARBA00022679"/>
    </source>
</evidence>
<feature type="domain" description="DNA methylase N-4/N-6" evidence="9">
    <location>
        <begin position="40"/>
        <end position="260"/>
    </location>
</feature>
<reference evidence="11 12" key="1">
    <citation type="journal article" date="2015" name="Genome Announc.">
        <title>Genome Assemblies of Three Soil-Associated Devosia species: D. insulae, D. limi, and D. soli.</title>
        <authorList>
            <person name="Hassan Y.I."/>
            <person name="Lepp D."/>
            <person name="Zhou T."/>
        </authorList>
    </citation>
    <scope>NUCLEOTIDE SEQUENCE [LARGE SCALE GENOMIC DNA]</scope>
    <source>
        <strain evidence="11 12">DS-56</strain>
    </source>
</reference>
<evidence type="ECO:0000256" key="2">
    <source>
        <dbReference type="ARBA" id="ARBA00022603"/>
    </source>
</evidence>
<sequence length="376" mass="41896">MLRTARMAASANAEGSLLPIDTILVGDCIKHMNALPAGSVDLVFADPPYNLQLDQGLTRPDQSRVDGVDDAWDKFDSFAHYDIFTRAWLKAARRILKPDGAIWVIGSYHNIFRVGAALQDLDYWLLNDVIWRKANPMPNFRGTRFTNAHETLIWAAKDRDSRVTFNYEQMKQANDDVQMRSDWLFPICTGAERLKDDDDEKLHPTQKPEALLYRVISATTKPGDVVLDPFFGTGTTGAVAKKLGRHFIGIEREDTYIAGALKRIASIRPLSAATIETAVPKRSAPRVAFGSLVEMGLITPGTELYDDRQRWSALVRADGSLVSGDHMGSIHRVGALVQGAEACNGWTFWHARQGSRLAPIDDFRSQVRAQMERLSA</sequence>
<dbReference type="Gene3D" id="3.40.50.150">
    <property type="entry name" value="Vaccinia Virus protein VP39"/>
    <property type="match status" value="1"/>
</dbReference>
<evidence type="ECO:0000256" key="7">
    <source>
        <dbReference type="ARBA" id="ARBA00047942"/>
    </source>
</evidence>
<evidence type="ECO:0000256" key="8">
    <source>
        <dbReference type="RuleBase" id="RU362026"/>
    </source>
</evidence>
<comment type="catalytic activity">
    <reaction evidence="7">
        <text>a 2'-deoxyadenosine in DNA + S-adenosyl-L-methionine = an N(6)-methyl-2'-deoxyadenosine in DNA + S-adenosyl-L-homocysteine + H(+)</text>
        <dbReference type="Rhea" id="RHEA:15197"/>
        <dbReference type="Rhea" id="RHEA-COMP:12418"/>
        <dbReference type="Rhea" id="RHEA-COMP:12419"/>
        <dbReference type="ChEBI" id="CHEBI:15378"/>
        <dbReference type="ChEBI" id="CHEBI:57856"/>
        <dbReference type="ChEBI" id="CHEBI:59789"/>
        <dbReference type="ChEBI" id="CHEBI:90615"/>
        <dbReference type="ChEBI" id="CHEBI:90616"/>
        <dbReference type="EC" id="2.1.1.72"/>
    </reaction>
</comment>
<dbReference type="InterPro" id="IPR001091">
    <property type="entry name" value="RM_Methyltransferase"/>
</dbReference>
<keyword evidence="6" id="KW-0238">DNA-binding</keyword>
<name>A0A1E5XNL9_9HYPH</name>
<dbReference type="SUPFAM" id="SSF53335">
    <property type="entry name" value="S-adenosyl-L-methionine-dependent methyltransferases"/>
    <property type="match status" value="1"/>
</dbReference>
<comment type="caution">
    <text evidence="11">The sequence shown here is derived from an EMBL/GenBank/DDBJ whole genome shotgun (WGS) entry which is preliminary data.</text>
</comment>
<dbReference type="InterPro" id="IPR002052">
    <property type="entry name" value="DNA_methylase_N6_adenine_CS"/>
</dbReference>
<gene>
    <name evidence="11" type="ORF">VW23_022355</name>
</gene>
<dbReference type="Pfam" id="PF01555">
    <property type="entry name" value="N6_N4_Mtase"/>
    <property type="match status" value="1"/>
</dbReference>
<evidence type="ECO:0000259" key="10">
    <source>
        <dbReference type="Pfam" id="PF18755"/>
    </source>
</evidence>
<dbReference type="GO" id="GO:0005737">
    <property type="term" value="C:cytoplasm"/>
    <property type="evidence" value="ECO:0007669"/>
    <property type="project" value="TreeGrafter"/>
</dbReference>
<keyword evidence="4" id="KW-0949">S-adenosyl-L-methionine</keyword>
<organism evidence="11 12">
    <name type="scientific">Devosia insulae DS-56</name>
    <dbReference type="NCBI Taxonomy" id="1116389"/>
    <lineage>
        <taxon>Bacteria</taxon>
        <taxon>Pseudomonadati</taxon>
        <taxon>Pseudomonadota</taxon>
        <taxon>Alphaproteobacteria</taxon>
        <taxon>Hyphomicrobiales</taxon>
        <taxon>Devosiaceae</taxon>
        <taxon>Devosia</taxon>
    </lineage>
</organism>
<dbReference type="GO" id="GO:0009007">
    <property type="term" value="F:site-specific DNA-methyltransferase (adenine-specific) activity"/>
    <property type="evidence" value="ECO:0007669"/>
    <property type="project" value="UniProtKB-EC"/>
</dbReference>
<dbReference type="FunFam" id="3.40.50.150:FF:000276">
    <property type="entry name" value="Methyltransferase"/>
    <property type="match status" value="1"/>
</dbReference>